<organism evidence="1 2">
    <name type="scientific">Mesorhizobium escarrei</name>
    <dbReference type="NCBI Taxonomy" id="666018"/>
    <lineage>
        <taxon>Bacteria</taxon>
        <taxon>Pseudomonadati</taxon>
        <taxon>Pseudomonadota</taxon>
        <taxon>Alphaproteobacteria</taxon>
        <taxon>Hyphomicrobiales</taxon>
        <taxon>Phyllobacteriaceae</taxon>
        <taxon>Mesorhizobium</taxon>
    </lineage>
</organism>
<reference evidence="1 2" key="1">
    <citation type="submission" date="2022-03" db="EMBL/GenBank/DDBJ databases">
        <authorList>
            <person name="Brunel B."/>
        </authorList>
    </citation>
    <scope>NUCLEOTIDE SEQUENCE [LARGE SCALE GENOMIC DNA]</scope>
    <source>
        <strain evidence="1">STM5069sample</strain>
    </source>
</reference>
<comment type="caution">
    <text evidence="1">The sequence shown here is derived from an EMBL/GenBank/DDBJ whole genome shotgun (WGS) entry which is preliminary data.</text>
</comment>
<sequence length="93" mass="10246">MPAPTWPDERLETKCAVIDRDLAFDVASSPDTPLDCQGANYRAAGAFTLKIVCDKNLRPGDAGPSLFSSFYPVMTVQQQDPPHVVVRDSSRHR</sequence>
<evidence type="ECO:0000313" key="1">
    <source>
        <dbReference type="EMBL" id="CAH2407788.1"/>
    </source>
</evidence>
<proteinExistence type="predicted"/>
<name>A0ABN8KC08_9HYPH</name>
<evidence type="ECO:0000313" key="2">
    <source>
        <dbReference type="Proteomes" id="UP001153050"/>
    </source>
</evidence>
<dbReference type="Proteomes" id="UP001153050">
    <property type="component" value="Unassembled WGS sequence"/>
</dbReference>
<dbReference type="EMBL" id="CAKXZT010000160">
    <property type="protein sequence ID" value="CAH2407788.1"/>
    <property type="molecule type" value="Genomic_DNA"/>
</dbReference>
<accession>A0ABN8KC08</accession>
<gene>
    <name evidence="1" type="ORF">MES5069_620078</name>
</gene>
<protein>
    <submittedName>
        <fullName evidence="1">Uncharacterized protein</fullName>
    </submittedName>
</protein>
<keyword evidence="2" id="KW-1185">Reference proteome</keyword>